<feature type="transmembrane region" description="Helical" evidence="1">
    <location>
        <begin position="129"/>
        <end position="149"/>
    </location>
</feature>
<dbReference type="Proteomes" id="UP000198397">
    <property type="component" value="Unassembled WGS sequence"/>
</dbReference>
<organism evidence="2 3">
    <name type="scientific">Halorubrum vacuolatum</name>
    <name type="common">Natronobacterium vacuolatum</name>
    <dbReference type="NCBI Taxonomy" id="63740"/>
    <lineage>
        <taxon>Archaea</taxon>
        <taxon>Methanobacteriati</taxon>
        <taxon>Methanobacteriota</taxon>
        <taxon>Stenosarchaea group</taxon>
        <taxon>Halobacteria</taxon>
        <taxon>Halobacteriales</taxon>
        <taxon>Haloferacaceae</taxon>
        <taxon>Halorubrum</taxon>
    </lineage>
</organism>
<feature type="transmembrane region" description="Helical" evidence="1">
    <location>
        <begin position="103"/>
        <end position="123"/>
    </location>
</feature>
<keyword evidence="1" id="KW-0472">Membrane</keyword>
<feature type="transmembrane region" description="Helical" evidence="1">
    <location>
        <begin position="53"/>
        <end position="70"/>
    </location>
</feature>
<protein>
    <submittedName>
        <fullName evidence="2">Uncharacterized protein</fullName>
    </submittedName>
</protein>
<name>A0A238Y2H2_HALVU</name>
<keyword evidence="1" id="KW-0812">Transmembrane</keyword>
<evidence type="ECO:0000256" key="1">
    <source>
        <dbReference type="SAM" id="Phobius"/>
    </source>
</evidence>
<proteinExistence type="predicted"/>
<feature type="transmembrane region" description="Helical" evidence="1">
    <location>
        <begin position="218"/>
        <end position="242"/>
    </location>
</feature>
<sequence length="248" mass="28313">MMSGTEAEIIIKGEVHTSKADLNEEREILVEGVDYLILEGQAEEADYSLTQQWYGWIMLIFQYLFARQVYADKTILKDLADAQEADIKYTRETDLDVLHNSHLLVQILAVVLFFVLLNYSLYVGMDGRVLQGAGWLFVSSLLPLLTLRIHESRRSEGGRDEMIAQQITEASREGGRVVAVVGDEHAKNIPDYLPDNLPEPDVRPPQYPFLSLPSFKELFYPGFVFFSVLYVFYTALLIYVQILHIPFA</sequence>
<gene>
    <name evidence="2" type="ORF">SAMN06264855_12718</name>
</gene>
<evidence type="ECO:0000313" key="3">
    <source>
        <dbReference type="Proteomes" id="UP000198397"/>
    </source>
</evidence>
<evidence type="ECO:0000313" key="2">
    <source>
        <dbReference type="EMBL" id="SNR64774.1"/>
    </source>
</evidence>
<keyword evidence="1" id="KW-1133">Transmembrane helix</keyword>
<dbReference type="EMBL" id="FZNQ01000027">
    <property type="protein sequence ID" value="SNR64774.1"/>
    <property type="molecule type" value="Genomic_DNA"/>
</dbReference>
<accession>A0A238Y2H2</accession>
<keyword evidence="3" id="KW-1185">Reference proteome</keyword>
<reference evidence="2 3" key="1">
    <citation type="submission" date="2017-06" db="EMBL/GenBank/DDBJ databases">
        <authorList>
            <person name="Kim H.J."/>
            <person name="Triplett B.A."/>
        </authorList>
    </citation>
    <scope>NUCLEOTIDE SEQUENCE [LARGE SCALE GENOMIC DNA]</scope>
    <source>
        <strain evidence="2 3">DSM 8800</strain>
    </source>
</reference>
<dbReference type="AlphaFoldDB" id="A0A238Y2H2"/>